<dbReference type="EMBL" id="SMGI01000004">
    <property type="protein sequence ID" value="TCK65004.1"/>
    <property type="molecule type" value="Genomic_DNA"/>
</dbReference>
<sequence>MSWLRKNLGGFNSRVKAGALQLTLHIVIVIGLLLTAFILLVYLHKRFRLQTTFVKETVENCDRGINYSLKNRLVSNTSTPIPLNDEDYKSLSVEKTFWGAFEKITVESKVKTNQFKKVALIGASQLDINRPSLYLEETKTPLVLVGQTRLEGLNYLPAQGVKPGYISGESYSGSQLIYGASKKIQSFPKPSSEWLNYITTVSSYKDTGNFIEIEAGQSYTNSFKEPMQVIYRSGKLNLNFVELTGNIVVQSETEIVVSASTRLKDVLLIAPKITIVDNVKGAFQAIANKSIAVGKNVNLSYPSSLIVEETRISHIENSVQKKNIPIEIGNNTTISGQMIFFGQTKANNYDSQIYISEDVTINGEVYCNQNIELLGTVRGTVFAHNFIVHKGGSIYQNHLYGAKISVDALPQKYVGMLINDSEKAVAKWLY</sequence>
<organism evidence="2 3">
    <name type="scientific">Winogradskyella wandonensis</name>
    <dbReference type="NCBI Taxonomy" id="1442586"/>
    <lineage>
        <taxon>Bacteria</taxon>
        <taxon>Pseudomonadati</taxon>
        <taxon>Bacteroidota</taxon>
        <taxon>Flavobacteriia</taxon>
        <taxon>Flavobacteriales</taxon>
        <taxon>Flavobacteriaceae</taxon>
        <taxon>Winogradskyella</taxon>
    </lineage>
</organism>
<keyword evidence="1" id="KW-1133">Transmembrane helix</keyword>
<evidence type="ECO:0000256" key="1">
    <source>
        <dbReference type="SAM" id="Phobius"/>
    </source>
</evidence>
<evidence type="ECO:0000313" key="3">
    <source>
        <dbReference type="Proteomes" id="UP000295714"/>
    </source>
</evidence>
<evidence type="ECO:0000313" key="2">
    <source>
        <dbReference type="EMBL" id="TCK65004.1"/>
    </source>
</evidence>
<protein>
    <submittedName>
        <fullName evidence="2">Uncharacterized protein</fullName>
    </submittedName>
</protein>
<gene>
    <name evidence="2" type="ORF">DFQ05_2216</name>
</gene>
<keyword evidence="3" id="KW-1185">Reference proteome</keyword>
<dbReference type="AlphaFoldDB" id="A0A4R1KJS6"/>
<dbReference type="OrthoDB" id="1004942at2"/>
<dbReference type="RefSeq" id="WP_132705442.1">
    <property type="nucleotide sequence ID" value="NZ_SMGI01000004.1"/>
</dbReference>
<dbReference type="Proteomes" id="UP000295714">
    <property type="component" value="Unassembled WGS sequence"/>
</dbReference>
<comment type="caution">
    <text evidence="2">The sequence shown here is derived from an EMBL/GenBank/DDBJ whole genome shotgun (WGS) entry which is preliminary data.</text>
</comment>
<keyword evidence="1" id="KW-0472">Membrane</keyword>
<name>A0A4R1KJS6_9FLAO</name>
<accession>A0A4R1KJS6</accession>
<reference evidence="2 3" key="1">
    <citation type="journal article" date="2015" name="Stand. Genomic Sci.">
        <title>Genomic Encyclopedia of Bacterial and Archaeal Type Strains, Phase III: the genomes of soil and plant-associated and newly described type strains.</title>
        <authorList>
            <person name="Whitman W.B."/>
            <person name="Woyke T."/>
            <person name="Klenk H.P."/>
            <person name="Zhou Y."/>
            <person name="Lilburn T.G."/>
            <person name="Beck B.J."/>
            <person name="De Vos P."/>
            <person name="Vandamme P."/>
            <person name="Eisen J.A."/>
            <person name="Garrity G."/>
            <person name="Hugenholtz P."/>
            <person name="Kyrpides N.C."/>
        </authorList>
    </citation>
    <scope>NUCLEOTIDE SEQUENCE [LARGE SCALE GENOMIC DNA]</scope>
    <source>
        <strain evidence="2 3">CECT 8445</strain>
    </source>
</reference>
<feature type="transmembrane region" description="Helical" evidence="1">
    <location>
        <begin position="20"/>
        <end position="43"/>
    </location>
</feature>
<keyword evidence="1" id="KW-0812">Transmembrane</keyword>
<proteinExistence type="predicted"/>